<reference evidence="2" key="1">
    <citation type="journal article" date="2021" name="Cell">
        <title>Tracing the genetic footprints of vertebrate landing in non-teleost ray-finned fishes.</title>
        <authorList>
            <person name="Bi X."/>
            <person name="Wang K."/>
            <person name="Yang L."/>
            <person name="Pan H."/>
            <person name="Jiang H."/>
            <person name="Wei Q."/>
            <person name="Fang M."/>
            <person name="Yu H."/>
            <person name="Zhu C."/>
            <person name="Cai Y."/>
            <person name="He Y."/>
            <person name="Gan X."/>
            <person name="Zeng H."/>
            <person name="Yu D."/>
            <person name="Zhu Y."/>
            <person name="Jiang H."/>
            <person name="Qiu Q."/>
            <person name="Yang H."/>
            <person name="Zhang Y.E."/>
            <person name="Wang W."/>
            <person name="Zhu M."/>
            <person name="He S."/>
            <person name="Zhang G."/>
        </authorList>
    </citation>
    <scope>NUCLEOTIDE SEQUENCE</scope>
    <source>
        <strain evidence="2">Pddl_001</strain>
    </source>
</reference>
<comment type="caution">
    <text evidence="2">The sequence shown here is derived from an EMBL/GenBank/DDBJ whole genome shotgun (WGS) entry which is preliminary data.</text>
</comment>
<feature type="non-terminal residue" evidence="2">
    <location>
        <position position="107"/>
    </location>
</feature>
<name>A0ABS2XBQ1_POLSP</name>
<dbReference type="Proteomes" id="UP001166093">
    <property type="component" value="Unassembled WGS sequence"/>
</dbReference>
<feature type="non-terminal residue" evidence="2">
    <location>
        <position position="1"/>
    </location>
</feature>
<sequence length="107" mass="11724">MPLTMPGSLYQHGEIKDHLATSTALMTSDEAHPVTPGKMSQRQGKEGHPIQTKELLQPSALSPGVSYSIVHPNIQAWKWTEPTLATENNISLENTAESLNPLLHMKS</sequence>
<evidence type="ECO:0000313" key="2">
    <source>
        <dbReference type="EMBL" id="MBN3271571.1"/>
    </source>
</evidence>
<protein>
    <submittedName>
        <fullName evidence="2">OSBL8 protein</fullName>
    </submittedName>
</protein>
<proteinExistence type="predicted"/>
<evidence type="ECO:0000256" key="1">
    <source>
        <dbReference type="SAM" id="MobiDB-lite"/>
    </source>
</evidence>
<keyword evidence="3" id="KW-1185">Reference proteome</keyword>
<organism evidence="2 3">
    <name type="scientific">Polyodon spathula</name>
    <name type="common">North American paddlefish</name>
    <name type="synonym">Squalus spathula</name>
    <dbReference type="NCBI Taxonomy" id="7913"/>
    <lineage>
        <taxon>Eukaryota</taxon>
        <taxon>Metazoa</taxon>
        <taxon>Chordata</taxon>
        <taxon>Craniata</taxon>
        <taxon>Vertebrata</taxon>
        <taxon>Euteleostomi</taxon>
        <taxon>Actinopterygii</taxon>
        <taxon>Chondrostei</taxon>
        <taxon>Acipenseriformes</taxon>
        <taxon>Polyodontidae</taxon>
        <taxon>Polyodon</taxon>
    </lineage>
</organism>
<gene>
    <name evidence="2" type="primary">Osbpl8_0</name>
    <name evidence="2" type="ORF">GTO93_0006104</name>
</gene>
<accession>A0ABS2XBQ1</accession>
<feature type="region of interest" description="Disordered" evidence="1">
    <location>
        <begin position="28"/>
        <end position="51"/>
    </location>
</feature>
<dbReference type="EMBL" id="JAAWVQ010012140">
    <property type="protein sequence ID" value="MBN3271571.1"/>
    <property type="molecule type" value="Genomic_DNA"/>
</dbReference>
<evidence type="ECO:0000313" key="3">
    <source>
        <dbReference type="Proteomes" id="UP001166093"/>
    </source>
</evidence>